<feature type="region of interest" description="Disordered" evidence="1">
    <location>
        <begin position="527"/>
        <end position="546"/>
    </location>
</feature>
<comment type="caution">
    <text evidence="3">The sequence shown here is derived from an EMBL/GenBank/DDBJ whole genome shotgun (WGS) entry which is preliminary data.</text>
</comment>
<proteinExistence type="predicted"/>
<evidence type="ECO:0000313" key="3">
    <source>
        <dbReference type="EMBL" id="GAX76864.1"/>
    </source>
</evidence>
<dbReference type="Proteomes" id="UP000232323">
    <property type="component" value="Unassembled WGS sequence"/>
</dbReference>
<feature type="region of interest" description="Disordered" evidence="1">
    <location>
        <begin position="175"/>
        <end position="201"/>
    </location>
</feature>
<reference evidence="3 4" key="1">
    <citation type="submission" date="2017-08" db="EMBL/GenBank/DDBJ databases">
        <title>Acidophilic green algal genome provides insights into adaptation to an acidic environment.</title>
        <authorList>
            <person name="Hirooka S."/>
            <person name="Hirose Y."/>
            <person name="Kanesaki Y."/>
            <person name="Higuchi S."/>
            <person name="Fujiwara T."/>
            <person name="Onuma R."/>
            <person name="Era A."/>
            <person name="Ohbayashi R."/>
            <person name="Uzuka A."/>
            <person name="Nozaki H."/>
            <person name="Yoshikawa H."/>
            <person name="Miyagishima S.Y."/>
        </authorList>
    </citation>
    <scope>NUCLEOTIDE SEQUENCE [LARGE SCALE GENOMIC DNA]</scope>
    <source>
        <strain evidence="3 4">NIES-2499</strain>
    </source>
</reference>
<protein>
    <recommendedName>
        <fullName evidence="2">RAP domain-containing protein</fullName>
    </recommendedName>
</protein>
<dbReference type="InterPro" id="IPR013584">
    <property type="entry name" value="RAP"/>
</dbReference>
<evidence type="ECO:0000256" key="1">
    <source>
        <dbReference type="SAM" id="MobiDB-lite"/>
    </source>
</evidence>
<dbReference type="AlphaFoldDB" id="A0A250X187"/>
<dbReference type="SMART" id="SM00952">
    <property type="entry name" value="RAP"/>
    <property type="match status" value="1"/>
</dbReference>
<keyword evidence="4" id="KW-1185">Reference proteome</keyword>
<accession>A0A250X187</accession>
<evidence type="ECO:0000259" key="2">
    <source>
        <dbReference type="PROSITE" id="PS51286"/>
    </source>
</evidence>
<dbReference type="PROSITE" id="PS51286">
    <property type="entry name" value="RAP"/>
    <property type="match status" value="1"/>
</dbReference>
<organism evidence="3 4">
    <name type="scientific">Chlamydomonas eustigma</name>
    <dbReference type="NCBI Taxonomy" id="1157962"/>
    <lineage>
        <taxon>Eukaryota</taxon>
        <taxon>Viridiplantae</taxon>
        <taxon>Chlorophyta</taxon>
        <taxon>core chlorophytes</taxon>
        <taxon>Chlorophyceae</taxon>
        <taxon>CS clade</taxon>
        <taxon>Chlamydomonadales</taxon>
        <taxon>Chlamydomonadaceae</taxon>
        <taxon>Chlamydomonas</taxon>
    </lineage>
</organism>
<dbReference type="Pfam" id="PF08373">
    <property type="entry name" value="RAP"/>
    <property type="match status" value="1"/>
</dbReference>
<dbReference type="EMBL" id="BEGY01000020">
    <property type="protein sequence ID" value="GAX76864.1"/>
    <property type="molecule type" value="Genomic_DNA"/>
</dbReference>
<sequence length="1116" mass="119079">MYLIKPVSSVTLVHKKILLSHLKSQPSTPASTQTRRPVISRVRTFTATNPRTSSSTCRLHPSLITSRISACVSLQALVVLINEHERQLNETHIVAIATRTAKLYSDRIQRHKSPPCHQPKSNFSNARDIALEILDRLSVTLYASSPPLLRSMQGHSLCNLLWALGCVGYDPGSQNRRRFPTKKGASVAGKRGSKKMHGGGSIGSPAVMVNQDSLSCCVLHELLLQHSTLSKLGQCSNRNLLTGALWGAAKLWSGVGVRAAPPALKPPSASPLIVALTPGQAADRGGQELMTIQTVAEALSILIEAASKKLKEASLKEISAATWAVTEILTWAPSTSIASAACNAQKQQQVSSSHTQSCTAIQAAVTAFSRSLSGVVSTSSSQMDGWVLSTAAHYLRCLGYRDLPALSAIFDRTLQLCGQNEFTPEILVKSRGTSSEVSGMSQPPPIVPQGLPLTEVGSLNVSEEDGQVHLSSQTPQQQQQQLLLLRHTSMIASALAQLRYPKVQQLLRSLGRSELELRAPPAKCSTSRLRHALASRSPEGKPVSPLTGEAAEMTCGDKDIALRGHGDGCVDTAGRSGHGDGCVDTAGRSGHGDGCVDTAVAGVRETWMLEVVTRELIRSEVDLLICEAATPAAGSEEGDELTTLVHKWAEGEATSSQGVRAGRPIVRGLSEMRPLDLVQAFQYLLLAADGGLLQPIASSVVLSGGCGGQPDALFGNDGYRALAQKLSQGSEALGEYLFNRACLRCREAWLAGGKLSDHSVVTPVGNTGISANRTSWNLGADSTIITPDATARRVMAMNELPILSHPDSLQALKPVSTATPKALPTEDDGPSSLQMDVYRILKNLNWSGLSSCSFSNDIIESQSSGLDGACQRSKPHSSLSDSSCGNALSSIGHDENVQAMGATSPGLSMSQGTSSSCCTVLSSALKDSSSDYMPGHVLGDADVIFEHVTEDGLFSIDIALLFSSSKRLAELDIARHSRGSSQQLDDSHRFRGIQPLKGIAVEVDGPTHYCLSNDPSKKEEEAKYFASSLEATCSQSSHPLTVSNCVLSVTGQEAVSSPHHAERLLVGASLLRNQYLSHRGWKVMSLPWWEWDELGRNDDAKLQYLTNCLAKALQNK</sequence>
<feature type="compositionally biased region" description="Polar residues" evidence="1">
    <location>
        <begin position="876"/>
        <end position="885"/>
    </location>
</feature>
<name>A0A250X187_9CHLO</name>
<evidence type="ECO:0000313" key="4">
    <source>
        <dbReference type="Proteomes" id="UP000232323"/>
    </source>
</evidence>
<feature type="region of interest" description="Disordered" evidence="1">
    <location>
        <begin position="865"/>
        <end position="885"/>
    </location>
</feature>
<gene>
    <name evidence="3" type="ORF">CEUSTIGMA_g4310.t1</name>
</gene>
<feature type="domain" description="RAP" evidence="2">
    <location>
        <begin position="999"/>
        <end position="1107"/>
    </location>
</feature>